<evidence type="ECO:0000256" key="1">
    <source>
        <dbReference type="SAM" id="MobiDB-lite"/>
    </source>
</evidence>
<organism evidence="3 4">
    <name type="scientific">Strongylus vulgaris</name>
    <name type="common">Blood worm</name>
    <dbReference type="NCBI Taxonomy" id="40348"/>
    <lineage>
        <taxon>Eukaryota</taxon>
        <taxon>Metazoa</taxon>
        <taxon>Ecdysozoa</taxon>
        <taxon>Nematoda</taxon>
        <taxon>Chromadorea</taxon>
        <taxon>Rhabditida</taxon>
        <taxon>Rhabditina</taxon>
        <taxon>Rhabditomorpha</taxon>
        <taxon>Strongyloidea</taxon>
        <taxon>Strongylidae</taxon>
        <taxon>Strongylus</taxon>
    </lineage>
</organism>
<proteinExistence type="predicted"/>
<dbReference type="AlphaFoldDB" id="A0A3P7J2Q4"/>
<dbReference type="EMBL" id="UYYB01105176">
    <property type="protein sequence ID" value="VDM79451.1"/>
    <property type="molecule type" value="Genomic_DNA"/>
</dbReference>
<evidence type="ECO:0000256" key="2">
    <source>
        <dbReference type="SAM" id="SignalP"/>
    </source>
</evidence>
<accession>A0A3P7J2Q4</accession>
<keyword evidence="2" id="KW-0732">Signal</keyword>
<sequence>MLLTSIAIILLIGQLANPSPVKREAEAQDAIVEETTATVVEGDIIEGEADAAGKVAENGTDGEQGTAEGGEDEAAPEAEGEAAADAEGEAAADAEGEAAGGEAGIPEEVADEAAEATTSEEGATGEEMSLDDEPVVITEGENETAPDTEEIVTIVEGENAADTPNGDPVVIEEEPAARK</sequence>
<evidence type="ECO:0000313" key="4">
    <source>
        <dbReference type="Proteomes" id="UP000270094"/>
    </source>
</evidence>
<dbReference type="Proteomes" id="UP000270094">
    <property type="component" value="Unassembled WGS sequence"/>
</dbReference>
<feature type="compositionally biased region" description="Acidic residues" evidence="1">
    <location>
        <begin position="69"/>
        <end position="96"/>
    </location>
</feature>
<feature type="compositionally biased region" description="Low complexity" evidence="1">
    <location>
        <begin position="115"/>
        <end position="127"/>
    </location>
</feature>
<reference evidence="3 4" key="1">
    <citation type="submission" date="2018-11" db="EMBL/GenBank/DDBJ databases">
        <authorList>
            <consortium name="Pathogen Informatics"/>
        </authorList>
    </citation>
    <scope>NUCLEOTIDE SEQUENCE [LARGE SCALE GENOMIC DNA]</scope>
</reference>
<evidence type="ECO:0000313" key="3">
    <source>
        <dbReference type="EMBL" id="VDM79451.1"/>
    </source>
</evidence>
<feature type="signal peptide" evidence="2">
    <location>
        <begin position="1"/>
        <end position="18"/>
    </location>
</feature>
<feature type="chain" id="PRO_5018177116" evidence="2">
    <location>
        <begin position="19"/>
        <end position="179"/>
    </location>
</feature>
<name>A0A3P7J2Q4_STRVU</name>
<feature type="region of interest" description="Disordered" evidence="1">
    <location>
        <begin position="156"/>
        <end position="179"/>
    </location>
</feature>
<keyword evidence="4" id="KW-1185">Reference proteome</keyword>
<feature type="region of interest" description="Disordered" evidence="1">
    <location>
        <begin position="43"/>
        <end position="133"/>
    </location>
</feature>
<protein>
    <submittedName>
        <fullName evidence="3">Uncharacterized protein</fullName>
    </submittedName>
</protein>
<gene>
    <name evidence="3" type="ORF">SVUK_LOCUS14449</name>
</gene>
<feature type="compositionally biased region" description="Acidic residues" evidence="1">
    <location>
        <begin position="170"/>
        <end position="179"/>
    </location>
</feature>